<keyword evidence="3" id="KW-0479">Metal-binding</keyword>
<dbReference type="Gene3D" id="3.10.20.600">
    <property type="match status" value="1"/>
</dbReference>
<evidence type="ECO:0000259" key="6">
    <source>
        <dbReference type="PROSITE" id="PS51379"/>
    </source>
</evidence>
<dbReference type="FunFam" id="1.20.1440.230:FF:000001">
    <property type="entry name" value="Mitochondrial NADH dehydrogenase flavoprotein 1"/>
    <property type="match status" value="1"/>
</dbReference>
<evidence type="ECO:0000256" key="2">
    <source>
        <dbReference type="ARBA" id="ARBA00022485"/>
    </source>
</evidence>
<dbReference type="InterPro" id="IPR017900">
    <property type="entry name" value="4Fe4S_Fe_S_CS"/>
</dbReference>
<dbReference type="PROSITE" id="PS51379">
    <property type="entry name" value="4FE4S_FER_2"/>
    <property type="match status" value="2"/>
</dbReference>
<evidence type="ECO:0000313" key="7">
    <source>
        <dbReference type="EMBL" id="MBI4595333.1"/>
    </source>
</evidence>
<dbReference type="Pfam" id="PF01257">
    <property type="entry name" value="2Fe-2S_thioredx"/>
    <property type="match status" value="1"/>
</dbReference>
<dbReference type="GO" id="GO:0046872">
    <property type="term" value="F:metal ion binding"/>
    <property type="evidence" value="ECO:0007669"/>
    <property type="project" value="UniProtKB-KW"/>
</dbReference>
<dbReference type="Pfam" id="PF01512">
    <property type="entry name" value="Complex1_51K"/>
    <property type="match status" value="1"/>
</dbReference>
<feature type="domain" description="4Fe-4S ferredoxin-type" evidence="6">
    <location>
        <begin position="591"/>
        <end position="618"/>
    </location>
</feature>
<dbReference type="FunFam" id="3.40.50.11540:FF:000001">
    <property type="entry name" value="NADH dehydrogenase [ubiquinone] flavoprotein 1, mitochondrial"/>
    <property type="match status" value="1"/>
</dbReference>
<evidence type="ECO:0000313" key="8">
    <source>
        <dbReference type="Proteomes" id="UP000772181"/>
    </source>
</evidence>
<dbReference type="InterPro" id="IPR036249">
    <property type="entry name" value="Thioredoxin-like_sf"/>
</dbReference>
<comment type="similarity">
    <text evidence="1">Belongs to the complex I 51 kDa subunit family.</text>
</comment>
<organism evidence="7 8">
    <name type="scientific">Tectimicrobiota bacterium</name>
    <dbReference type="NCBI Taxonomy" id="2528274"/>
    <lineage>
        <taxon>Bacteria</taxon>
        <taxon>Pseudomonadati</taxon>
        <taxon>Nitrospinota/Tectimicrobiota group</taxon>
        <taxon>Candidatus Tectimicrobiota</taxon>
    </lineage>
</organism>
<dbReference type="Pfam" id="PF14697">
    <property type="entry name" value="Fer4_21"/>
    <property type="match status" value="1"/>
</dbReference>
<dbReference type="SMART" id="SM00928">
    <property type="entry name" value="NADH_4Fe-4S"/>
    <property type="match status" value="1"/>
</dbReference>
<dbReference type="SUPFAM" id="SSF142984">
    <property type="entry name" value="Nqo1 middle domain-like"/>
    <property type="match status" value="1"/>
</dbReference>
<sequence>MLRKLSNPKELERWRQELIQARDPKKVCVTVCSGTGCTGNGSPVIVKTFEQEIAAKGLAGQVDIKTTGCHGFCERGPLVVIRPDHIFYQQVTSSDIPEVVEKTLVNGEIVDRLLYRDPVSGEKVVTEHDVPFYKGQQRLVLGSNGYLDPTSLSDYMALGGYSALLKALFSMTQDEIVDWVKKSGLRGRGGGGFPTGRKWESCRAAHGYPKYVVCNADEGDPGAFMDRSILEGNPHSVLEGMIIGAFAIGSNEGYVYVRNEYPLAVTNTTIAIKQMREAGLLGQNILGSGFSFDIKINRGGGAFVCGESTALMASIEGKAGEPRAKFIHTVESGLWDKPTNLNNVETWANVPLIINRGWEWYSSIGTAGSKGTKVFSLVGKINNTGLVEVPMGITLREIIFGIGGGIPEGKKFKAVQTGGPSGGCIPASMLDLPVDFDELTKVGSMMGSGSMIVMDEETCMVDVARFFEDFLTDESCGKCTACREGVKRMHQLLDKICKGKGVEGDIELLEELSQAVAEVSLCALGGSAPNPVLTTIRYFRDEFEAHIRNKKCPARVCRDLIAFSILEDKCTGCTLCFRNCPQNAIEGARKSPHKIVQEKCIKCGICFDVCKFDAVLKE</sequence>
<dbReference type="Gene3D" id="3.40.50.11540">
    <property type="entry name" value="NADH-ubiquinone oxidoreductase 51kDa subunit"/>
    <property type="match status" value="1"/>
</dbReference>
<gene>
    <name evidence="7" type="ORF">HY730_03035</name>
</gene>
<dbReference type="Gene3D" id="6.10.250.1450">
    <property type="match status" value="1"/>
</dbReference>
<evidence type="ECO:0000256" key="3">
    <source>
        <dbReference type="ARBA" id="ARBA00022723"/>
    </source>
</evidence>
<dbReference type="GO" id="GO:0051539">
    <property type="term" value="F:4 iron, 4 sulfur cluster binding"/>
    <property type="evidence" value="ECO:0007669"/>
    <property type="project" value="UniProtKB-KW"/>
</dbReference>
<comment type="caution">
    <text evidence="7">The sequence shown here is derived from an EMBL/GenBank/DDBJ whole genome shotgun (WGS) entry which is preliminary data.</text>
</comment>
<dbReference type="Proteomes" id="UP000772181">
    <property type="component" value="Unassembled WGS sequence"/>
</dbReference>
<dbReference type="InterPro" id="IPR037207">
    <property type="entry name" value="Nuop51_4Fe4S-bd_sf"/>
</dbReference>
<dbReference type="InterPro" id="IPR011538">
    <property type="entry name" value="Nuo51_FMN-bd"/>
</dbReference>
<dbReference type="Gene3D" id="1.20.1440.230">
    <property type="entry name" value="NADH-ubiquinone oxidoreductase 51kDa subunit, iron-sulphur binding domain"/>
    <property type="match status" value="1"/>
</dbReference>
<dbReference type="PANTHER" id="PTHR43578:SF3">
    <property type="entry name" value="NADH-QUINONE OXIDOREDUCTASE SUBUNIT F"/>
    <property type="match status" value="1"/>
</dbReference>
<dbReference type="CDD" id="cd02980">
    <property type="entry name" value="TRX_Fd_family"/>
    <property type="match status" value="1"/>
</dbReference>
<dbReference type="Gene3D" id="3.40.30.10">
    <property type="entry name" value="Glutaredoxin"/>
    <property type="match status" value="1"/>
</dbReference>
<keyword evidence="5" id="KW-0411">Iron-sulfur</keyword>
<dbReference type="InterPro" id="IPR019575">
    <property type="entry name" value="Nuop51_4Fe4S-bd"/>
</dbReference>
<dbReference type="Gene3D" id="3.30.70.20">
    <property type="match status" value="1"/>
</dbReference>
<name>A0A933LPP4_UNCTE</name>
<keyword evidence="4" id="KW-0408">Iron</keyword>
<dbReference type="SUPFAM" id="SSF52833">
    <property type="entry name" value="Thioredoxin-like"/>
    <property type="match status" value="1"/>
</dbReference>
<dbReference type="PROSITE" id="PS00198">
    <property type="entry name" value="4FE4S_FER_1"/>
    <property type="match status" value="1"/>
</dbReference>
<dbReference type="EMBL" id="JACQWF010000136">
    <property type="protein sequence ID" value="MBI4595333.1"/>
    <property type="molecule type" value="Genomic_DNA"/>
</dbReference>
<evidence type="ECO:0000256" key="1">
    <source>
        <dbReference type="ARBA" id="ARBA00007523"/>
    </source>
</evidence>
<dbReference type="AlphaFoldDB" id="A0A933LPP4"/>
<keyword evidence="2" id="KW-0004">4Fe-4S</keyword>
<dbReference type="InterPro" id="IPR017896">
    <property type="entry name" value="4Fe4S_Fe-S-bd"/>
</dbReference>
<evidence type="ECO:0000256" key="5">
    <source>
        <dbReference type="ARBA" id="ARBA00023014"/>
    </source>
</evidence>
<dbReference type="SUPFAM" id="SSF54862">
    <property type="entry name" value="4Fe-4S ferredoxins"/>
    <property type="match status" value="1"/>
</dbReference>
<protein>
    <submittedName>
        <fullName evidence="7">4Fe-4S binding protein</fullName>
    </submittedName>
</protein>
<evidence type="ECO:0000256" key="4">
    <source>
        <dbReference type="ARBA" id="ARBA00023004"/>
    </source>
</evidence>
<accession>A0A933LPP4</accession>
<dbReference type="Pfam" id="PF10589">
    <property type="entry name" value="NADH_4Fe-4S"/>
    <property type="match status" value="1"/>
</dbReference>
<reference evidence="7" key="1">
    <citation type="submission" date="2020-07" db="EMBL/GenBank/DDBJ databases">
        <title>Huge and variable diversity of episymbiotic CPR bacteria and DPANN archaea in groundwater ecosystems.</title>
        <authorList>
            <person name="He C.Y."/>
            <person name="Keren R."/>
            <person name="Whittaker M."/>
            <person name="Farag I.F."/>
            <person name="Doudna J."/>
            <person name="Cate J.H.D."/>
            <person name="Banfield J.F."/>
        </authorList>
    </citation>
    <scope>NUCLEOTIDE SEQUENCE</scope>
    <source>
        <strain evidence="7">NC_groundwater_1482_Ag_S-0.65um_47_24</strain>
    </source>
</reference>
<proteinExistence type="inferred from homology"/>
<dbReference type="PANTHER" id="PTHR43578">
    <property type="entry name" value="NADH-QUINONE OXIDOREDUCTASE SUBUNIT F"/>
    <property type="match status" value="1"/>
</dbReference>
<dbReference type="SUPFAM" id="SSF142019">
    <property type="entry name" value="Nqo1 FMN-binding domain-like"/>
    <property type="match status" value="1"/>
</dbReference>
<dbReference type="InterPro" id="IPR037225">
    <property type="entry name" value="Nuo51_FMN-bd_sf"/>
</dbReference>
<dbReference type="SUPFAM" id="SSF140490">
    <property type="entry name" value="Nqo1C-terminal domain-like"/>
    <property type="match status" value="1"/>
</dbReference>
<feature type="domain" description="4Fe-4S ferredoxin-type" evidence="6">
    <location>
        <begin position="561"/>
        <end position="590"/>
    </location>
</feature>